<evidence type="ECO:0000313" key="2">
    <source>
        <dbReference type="Proteomes" id="UP000480222"/>
    </source>
</evidence>
<protein>
    <submittedName>
        <fullName evidence="1">Uncharacterized protein</fullName>
    </submittedName>
</protein>
<accession>A0A811G7C0</accession>
<organism evidence="1 2">
    <name type="scientific">Corynebacterium diphtheriae</name>
    <dbReference type="NCBI Taxonomy" id="1717"/>
    <lineage>
        <taxon>Bacteria</taxon>
        <taxon>Bacillati</taxon>
        <taxon>Actinomycetota</taxon>
        <taxon>Actinomycetes</taxon>
        <taxon>Mycobacteriales</taxon>
        <taxon>Corynebacteriaceae</taxon>
        <taxon>Corynebacterium</taxon>
    </lineage>
</organism>
<gene>
    <name evidence="1" type="ORF">CIP107547_02089</name>
</gene>
<reference evidence="1 2" key="1">
    <citation type="submission" date="2020-02" db="EMBL/GenBank/DDBJ databases">
        <authorList>
            <person name="Brisse S."/>
        </authorList>
    </citation>
    <scope>NUCLEOTIDE SEQUENCE [LARGE SCALE GENOMIC DNA]</scope>
    <source>
        <strain evidence="1">CIP107547</strain>
    </source>
</reference>
<comment type="caution">
    <text evidence="1">The sequence shown here is derived from an EMBL/GenBank/DDBJ whole genome shotgun (WGS) entry which is preliminary data.</text>
</comment>
<dbReference type="EMBL" id="CADDAV010000026">
    <property type="protein sequence ID" value="CAB0617601.1"/>
    <property type="molecule type" value="Genomic_DNA"/>
</dbReference>
<dbReference type="AlphaFoldDB" id="A0A811G7C0"/>
<evidence type="ECO:0000313" key="1">
    <source>
        <dbReference type="EMBL" id="CAB0617601.1"/>
    </source>
</evidence>
<proteinExistence type="predicted"/>
<sequence>MGPEQPIAGIGTVGKIATGTVSVTVTYMRVSSGDQRLDRQAEEIAHAVGTVDKEFNEDERGRSNGDCAALRCPPRHDPSSAQKVVGPLLIAELFVVVDGLLHEVEGDFFEGVLNFDALVAGGDLFPVDLHLVVGALPTAPCGGTRRDCVRCA</sequence>
<dbReference type="Proteomes" id="UP000480222">
    <property type="component" value="Unassembled WGS sequence"/>
</dbReference>
<dbReference type="KEGG" id="cdip:ERS451417_01914"/>
<name>A0A811G7C0_CORDP</name>